<dbReference type="RefSeq" id="WP_093193190.1">
    <property type="nucleotide sequence ID" value="NZ_FNEV01000003.1"/>
</dbReference>
<dbReference type="PANTHER" id="PTHR30032">
    <property type="entry name" value="N-ACETYLMURAMOYL-L-ALANINE AMIDASE-RELATED"/>
    <property type="match status" value="1"/>
</dbReference>
<dbReference type="Pfam" id="PF08486">
    <property type="entry name" value="SpoIID"/>
    <property type="match status" value="1"/>
</dbReference>
<dbReference type="InterPro" id="IPR051922">
    <property type="entry name" value="Bact_Sporulation_Assoc"/>
</dbReference>
<protein>
    <submittedName>
        <fullName evidence="2">Stage II sporulation protein D</fullName>
    </submittedName>
</protein>
<dbReference type="EMBL" id="FNEV01000003">
    <property type="protein sequence ID" value="SDJ28177.1"/>
    <property type="molecule type" value="Genomic_DNA"/>
</dbReference>
<accession>A0A1G8SG54</accession>
<dbReference type="OrthoDB" id="9794671at2"/>
<reference evidence="3" key="1">
    <citation type="submission" date="2016-10" db="EMBL/GenBank/DDBJ databases">
        <authorList>
            <person name="Varghese N."/>
            <person name="Submissions S."/>
        </authorList>
    </citation>
    <scope>NUCLEOTIDE SEQUENCE [LARGE SCALE GENOMIC DNA]</scope>
    <source>
        <strain evidence="3">DSM 4771</strain>
    </source>
</reference>
<dbReference type="STRING" id="86666.SAMN04490247_1443"/>
<proteinExistence type="predicted"/>
<dbReference type="InterPro" id="IPR013693">
    <property type="entry name" value="SpoIID/LytB_N"/>
</dbReference>
<name>A0A1G8SG54_9BACI</name>
<dbReference type="InterPro" id="IPR014225">
    <property type="entry name" value="Spore_II_D_firmicutes"/>
</dbReference>
<dbReference type="GO" id="GO:0030288">
    <property type="term" value="C:outer membrane-bounded periplasmic space"/>
    <property type="evidence" value="ECO:0007669"/>
    <property type="project" value="TreeGrafter"/>
</dbReference>
<keyword evidence="3" id="KW-1185">Reference proteome</keyword>
<feature type="domain" description="Sporulation stage II protein D amidase enhancer LytB N-terminal" evidence="1">
    <location>
        <begin position="52"/>
        <end position="152"/>
    </location>
</feature>
<evidence type="ECO:0000259" key="1">
    <source>
        <dbReference type="Pfam" id="PF08486"/>
    </source>
</evidence>
<sequence length="314" mass="35192">MKRVILSVFGLYVVLLLIPTLVVLPAADQKEAQPVSSEAEEGEETVRVLRSDTDKVEEIPLEEYVTGVVASEMPVTFEMEALKAQALAARTYIMKHKASGSTFEGADVTDTVQHQVYKDEQQLREIWKDDYEENRAKVEEAVQATKGEIITYKEEPITAAFFSTSNGYTENSGDYWEHDIPYLKSVISPWDKDAPTYLDQVTLTQSELMEKLTLPTFSASDIELSRTEGERVETMTIGEKTFTGRDIREKLGLKSSDFSIEQKGDHFIFTTRGFGHGVGMSQYGANGLASEGKSYKDIIAHYYSETKIEEISSS</sequence>
<dbReference type="AlphaFoldDB" id="A0A1G8SG54"/>
<dbReference type="NCBIfam" id="TIGR02870">
    <property type="entry name" value="spore_II_D"/>
    <property type="match status" value="1"/>
</dbReference>
<dbReference type="InterPro" id="IPR013486">
    <property type="entry name" value="SpoIID/LytB"/>
</dbReference>
<organism evidence="2 3">
    <name type="scientific">Salimicrobium halophilum</name>
    <dbReference type="NCBI Taxonomy" id="86666"/>
    <lineage>
        <taxon>Bacteria</taxon>
        <taxon>Bacillati</taxon>
        <taxon>Bacillota</taxon>
        <taxon>Bacilli</taxon>
        <taxon>Bacillales</taxon>
        <taxon>Bacillaceae</taxon>
        <taxon>Salimicrobium</taxon>
    </lineage>
</organism>
<dbReference type="NCBIfam" id="TIGR02669">
    <property type="entry name" value="SpoIID_LytB"/>
    <property type="match status" value="1"/>
</dbReference>
<gene>
    <name evidence="2" type="ORF">SAMN04490247_1443</name>
</gene>
<dbReference type="PANTHER" id="PTHR30032:SF4">
    <property type="entry name" value="AMIDASE ENHANCER"/>
    <property type="match status" value="1"/>
</dbReference>
<dbReference type="Proteomes" id="UP000199225">
    <property type="component" value="Unassembled WGS sequence"/>
</dbReference>
<evidence type="ECO:0000313" key="3">
    <source>
        <dbReference type="Proteomes" id="UP000199225"/>
    </source>
</evidence>
<dbReference type="GO" id="GO:0030435">
    <property type="term" value="P:sporulation resulting in formation of a cellular spore"/>
    <property type="evidence" value="ECO:0007669"/>
    <property type="project" value="InterPro"/>
</dbReference>
<evidence type="ECO:0000313" key="2">
    <source>
        <dbReference type="EMBL" id="SDJ28177.1"/>
    </source>
</evidence>